<organism evidence="2 3">
    <name type="scientific">Terrabacter carboxydivorans</name>
    <dbReference type="NCBI Taxonomy" id="619730"/>
    <lineage>
        <taxon>Bacteria</taxon>
        <taxon>Bacillati</taxon>
        <taxon>Actinomycetota</taxon>
        <taxon>Actinomycetes</taxon>
        <taxon>Micrococcales</taxon>
        <taxon>Intrasporangiaceae</taxon>
        <taxon>Terrabacter</taxon>
    </lineage>
</organism>
<reference evidence="3" key="1">
    <citation type="journal article" date="2019" name="Int. J. Syst. Evol. Microbiol.">
        <title>The Global Catalogue of Microorganisms (GCM) 10K type strain sequencing project: providing services to taxonomists for standard genome sequencing and annotation.</title>
        <authorList>
            <consortium name="The Broad Institute Genomics Platform"/>
            <consortium name="The Broad Institute Genome Sequencing Center for Infectious Disease"/>
            <person name="Wu L."/>
            <person name="Ma J."/>
        </authorList>
    </citation>
    <scope>NUCLEOTIDE SEQUENCE [LARGE SCALE GENOMIC DNA]</scope>
    <source>
        <strain evidence="3">JCM 16259</strain>
    </source>
</reference>
<evidence type="ECO:0000256" key="1">
    <source>
        <dbReference type="SAM" id="MobiDB-lite"/>
    </source>
</evidence>
<dbReference type="RefSeq" id="WP_344256899.1">
    <property type="nucleotide sequence ID" value="NZ_BAAARE010000023.1"/>
</dbReference>
<sequence>MAAGLLVSGLRRRERLPGQPPHRPSTRANPVTPMPRMTDRVLRFLRTAAAGDALPEPADAAGQLVCAVETRYAAADVPLAPAFTGGASR</sequence>
<protein>
    <submittedName>
        <fullName evidence="2">Uncharacterized protein</fullName>
    </submittedName>
</protein>
<dbReference type="Proteomes" id="UP001500730">
    <property type="component" value="Unassembled WGS sequence"/>
</dbReference>
<comment type="caution">
    <text evidence="2">The sequence shown here is derived from an EMBL/GenBank/DDBJ whole genome shotgun (WGS) entry which is preliminary data.</text>
</comment>
<name>A0ABP5ZKP5_9MICO</name>
<evidence type="ECO:0000313" key="3">
    <source>
        <dbReference type="Proteomes" id="UP001500730"/>
    </source>
</evidence>
<gene>
    <name evidence="2" type="ORF">GCM10009858_40560</name>
</gene>
<evidence type="ECO:0000313" key="2">
    <source>
        <dbReference type="EMBL" id="GAA2498095.1"/>
    </source>
</evidence>
<proteinExistence type="predicted"/>
<keyword evidence="3" id="KW-1185">Reference proteome</keyword>
<feature type="region of interest" description="Disordered" evidence="1">
    <location>
        <begin position="1"/>
        <end position="36"/>
    </location>
</feature>
<dbReference type="EMBL" id="BAAARE010000023">
    <property type="protein sequence ID" value="GAA2498095.1"/>
    <property type="molecule type" value="Genomic_DNA"/>
</dbReference>
<accession>A0ABP5ZKP5</accession>